<organism evidence="1 2">
    <name type="scientific">Geosmithia morbida</name>
    <dbReference type="NCBI Taxonomy" id="1094350"/>
    <lineage>
        <taxon>Eukaryota</taxon>
        <taxon>Fungi</taxon>
        <taxon>Dikarya</taxon>
        <taxon>Ascomycota</taxon>
        <taxon>Pezizomycotina</taxon>
        <taxon>Sordariomycetes</taxon>
        <taxon>Hypocreomycetidae</taxon>
        <taxon>Hypocreales</taxon>
        <taxon>Bionectriaceae</taxon>
        <taxon>Geosmithia</taxon>
    </lineage>
</organism>
<name>A0A9P4YXF6_9HYPO</name>
<dbReference type="Gene3D" id="3.40.50.300">
    <property type="entry name" value="P-loop containing nucleotide triphosphate hydrolases"/>
    <property type="match status" value="1"/>
</dbReference>
<dbReference type="InterPro" id="IPR040632">
    <property type="entry name" value="Sulfotransfer_4"/>
</dbReference>
<accession>A0A9P4YXF6</accession>
<reference evidence="1" key="1">
    <citation type="submission" date="2020-03" db="EMBL/GenBank/DDBJ databases">
        <title>Site-based positive gene gene selection in Geosmithia morbida across the United States reveals a broad range of putative effectors and factors for local host and environmental adapation.</title>
        <authorList>
            <person name="Onufrak A."/>
            <person name="Murdoch R.W."/>
            <person name="Gazis R."/>
            <person name="Huff M."/>
            <person name="Staton M."/>
            <person name="Klingeman W."/>
            <person name="Hadziabdic D."/>
        </authorList>
    </citation>
    <scope>NUCLEOTIDE SEQUENCE</scope>
    <source>
        <strain evidence="1">1262</strain>
    </source>
</reference>
<evidence type="ECO:0000313" key="2">
    <source>
        <dbReference type="Proteomes" id="UP000749293"/>
    </source>
</evidence>
<dbReference type="Proteomes" id="UP000749293">
    <property type="component" value="Unassembled WGS sequence"/>
</dbReference>
<proteinExistence type="predicted"/>
<gene>
    <name evidence="1" type="ORF">GMORB2_3707</name>
</gene>
<dbReference type="RefSeq" id="XP_035323520.1">
    <property type="nucleotide sequence ID" value="XM_035465683.1"/>
</dbReference>
<keyword evidence="2" id="KW-1185">Reference proteome</keyword>
<comment type="caution">
    <text evidence="1">The sequence shown here is derived from an EMBL/GenBank/DDBJ whole genome shotgun (WGS) entry which is preliminary data.</text>
</comment>
<dbReference type="EMBL" id="JAANYQ010000003">
    <property type="protein sequence ID" value="KAF4124868.1"/>
    <property type="molecule type" value="Genomic_DNA"/>
</dbReference>
<dbReference type="GeneID" id="55969935"/>
<dbReference type="OrthoDB" id="408152at2759"/>
<evidence type="ECO:0000313" key="1">
    <source>
        <dbReference type="EMBL" id="KAF4124868.1"/>
    </source>
</evidence>
<dbReference type="InterPro" id="IPR027417">
    <property type="entry name" value="P-loop_NTPase"/>
</dbReference>
<dbReference type="Pfam" id="PF17784">
    <property type="entry name" value="Sulfotransfer_4"/>
    <property type="match status" value="1"/>
</dbReference>
<sequence length="103" mass="11567">MSTDTSTTPPHREMKIVGSGTATHRNVYHTSQMVDRPQDWLLLKCTADATFPCLETHAPDRPITHADWDELWGRYEASTDAASVFDPELIAAYPDARVVPVER</sequence>
<dbReference type="AlphaFoldDB" id="A0A9P4YXF6"/>
<protein>
    <submittedName>
        <fullName evidence="1">Uncharacterized protein</fullName>
    </submittedName>
</protein>